<evidence type="ECO:0000313" key="2">
    <source>
        <dbReference type="EMBL" id="CAH8369561.1"/>
    </source>
</evidence>
<dbReference type="InterPro" id="IPR020838">
    <property type="entry name" value="DBINO"/>
</dbReference>
<sequence>MAAGLGLSKARLSRLVVATSGTGYILGTGNGVVDLAGHCYTCAGLDPVPIVQQNLPKKLKVKNDPAVIEKTERDKIRKAWINIVRRDIPKHHRVFTNFHRKQSIDAKRFADGCQRKMIRRSHEGPDARSDREDMGNMLYGYSVDHEVESGNLYTIFSASNLSQVEKLLFLEVKTSNVLIGMVNTEAERCTVYDGSYEMENIFDFLGKNNFLLIQKLTESNRVWVTLALLSFRFNLQLKLSKKLSTQNMDAFINGELKPRVGFANDEL</sequence>
<name>A0ABC8L8I6_ERUVS</name>
<dbReference type="EMBL" id="CAKOAT010419598">
    <property type="protein sequence ID" value="CAH8369561.1"/>
    <property type="molecule type" value="Genomic_DNA"/>
</dbReference>
<keyword evidence="3" id="KW-1185">Reference proteome</keyword>
<evidence type="ECO:0000313" key="3">
    <source>
        <dbReference type="Proteomes" id="UP001642260"/>
    </source>
</evidence>
<organism evidence="2 3">
    <name type="scientific">Eruca vesicaria subsp. sativa</name>
    <name type="common">Garden rocket</name>
    <name type="synonym">Eruca sativa</name>
    <dbReference type="NCBI Taxonomy" id="29727"/>
    <lineage>
        <taxon>Eukaryota</taxon>
        <taxon>Viridiplantae</taxon>
        <taxon>Streptophyta</taxon>
        <taxon>Embryophyta</taxon>
        <taxon>Tracheophyta</taxon>
        <taxon>Spermatophyta</taxon>
        <taxon>Magnoliopsida</taxon>
        <taxon>eudicotyledons</taxon>
        <taxon>Gunneridae</taxon>
        <taxon>Pentapetalae</taxon>
        <taxon>rosids</taxon>
        <taxon>malvids</taxon>
        <taxon>Brassicales</taxon>
        <taxon>Brassicaceae</taxon>
        <taxon>Brassiceae</taxon>
        <taxon>Eruca</taxon>
    </lineage>
</organism>
<gene>
    <name evidence="2" type="ORF">ERUC_LOCUS31181</name>
</gene>
<feature type="domain" description="DBINO" evidence="1">
    <location>
        <begin position="74"/>
        <end position="122"/>
    </location>
</feature>
<dbReference type="AlphaFoldDB" id="A0ABC8L8I6"/>
<comment type="caution">
    <text evidence="2">The sequence shown here is derived from an EMBL/GenBank/DDBJ whole genome shotgun (WGS) entry which is preliminary data.</text>
</comment>
<proteinExistence type="predicted"/>
<evidence type="ECO:0000259" key="1">
    <source>
        <dbReference type="Pfam" id="PF13892"/>
    </source>
</evidence>
<reference evidence="2 3" key="1">
    <citation type="submission" date="2022-03" db="EMBL/GenBank/DDBJ databases">
        <authorList>
            <person name="Macdonald S."/>
            <person name="Ahmed S."/>
            <person name="Newling K."/>
        </authorList>
    </citation>
    <scope>NUCLEOTIDE SEQUENCE [LARGE SCALE GENOMIC DNA]</scope>
</reference>
<accession>A0ABC8L8I6</accession>
<dbReference type="Pfam" id="PF13892">
    <property type="entry name" value="DBINO"/>
    <property type="match status" value="1"/>
</dbReference>
<dbReference type="Proteomes" id="UP001642260">
    <property type="component" value="Unassembled WGS sequence"/>
</dbReference>
<protein>
    <recommendedName>
        <fullName evidence="1">DBINO domain-containing protein</fullName>
    </recommendedName>
</protein>